<evidence type="ECO:0000313" key="1">
    <source>
        <dbReference type="EMBL" id="MBL5935138.1"/>
    </source>
</evidence>
<dbReference type="AlphaFoldDB" id="A0AAP2ADH5"/>
<comment type="caution">
    <text evidence="1">The sequence shown here is derived from an EMBL/GenBank/DDBJ whole genome shotgun (WGS) entry which is preliminary data.</text>
</comment>
<dbReference type="EMBL" id="JAENMS010000005">
    <property type="protein sequence ID" value="MBL5935138.1"/>
    <property type="molecule type" value="Genomic_DNA"/>
</dbReference>
<protein>
    <submittedName>
        <fullName evidence="1">Uncharacterized protein</fullName>
    </submittedName>
</protein>
<sequence length="57" mass="6144">MKLHFVTESYQVKRWALIVDKSQVRDVMAGVLASKAAVVGVADKAIKGVLPFSGTRA</sequence>
<organism evidence="1 2">
    <name type="scientific">Lelliottia amnigena</name>
    <name type="common">Enterobacter amnigenus</name>
    <dbReference type="NCBI Taxonomy" id="61646"/>
    <lineage>
        <taxon>Bacteria</taxon>
        <taxon>Pseudomonadati</taxon>
        <taxon>Pseudomonadota</taxon>
        <taxon>Gammaproteobacteria</taxon>
        <taxon>Enterobacterales</taxon>
        <taxon>Enterobacteriaceae</taxon>
        <taxon>Lelliottia</taxon>
    </lineage>
</organism>
<accession>A0AAP2ADH5</accession>
<dbReference type="Proteomes" id="UP000653275">
    <property type="component" value="Unassembled WGS sequence"/>
</dbReference>
<gene>
    <name evidence="1" type="ORF">I7V27_11830</name>
</gene>
<dbReference type="RefSeq" id="WP_165500882.1">
    <property type="nucleotide sequence ID" value="NZ_CAMTGD010000016.1"/>
</dbReference>
<evidence type="ECO:0000313" key="2">
    <source>
        <dbReference type="Proteomes" id="UP000653275"/>
    </source>
</evidence>
<proteinExistence type="predicted"/>
<reference evidence="1" key="1">
    <citation type="submission" date="2020-12" db="EMBL/GenBank/DDBJ databases">
        <title>Draft genome sequence of Enterobacter spp., Lelliottia spp. and Serratia spp. isolated from drinking water reservoirs and lakes.</title>
        <authorList>
            <person name="Reitter C."/>
            <person name="Neuhaus K."/>
            <person name="Huegler M."/>
        </authorList>
    </citation>
    <scope>NUCLEOTIDE SEQUENCE</scope>
    <source>
        <strain evidence="1">TZW15</strain>
    </source>
</reference>
<name>A0AAP2ADH5_LELAM</name>